<dbReference type="PROSITE" id="PS50853">
    <property type="entry name" value="FN3"/>
    <property type="match status" value="2"/>
</dbReference>
<dbReference type="SUPFAM" id="SSF49265">
    <property type="entry name" value="Fibronectin type III"/>
    <property type="match status" value="3"/>
</dbReference>
<gene>
    <name evidence="3" type="ORF">JKK62_11565</name>
</gene>
<dbReference type="AlphaFoldDB" id="A0A934WST8"/>
<evidence type="ECO:0000313" key="4">
    <source>
        <dbReference type="Proteomes" id="UP000633365"/>
    </source>
</evidence>
<dbReference type="Gene3D" id="3.10.620.30">
    <property type="match status" value="1"/>
</dbReference>
<evidence type="ECO:0000259" key="2">
    <source>
        <dbReference type="PROSITE" id="PS50853"/>
    </source>
</evidence>
<accession>A0A934WST8</accession>
<keyword evidence="1" id="KW-0732">Signal</keyword>
<dbReference type="Pfam" id="PF01841">
    <property type="entry name" value="Transglut_core"/>
    <property type="match status" value="1"/>
</dbReference>
<dbReference type="EMBL" id="JAEQMG010000122">
    <property type="protein sequence ID" value="MBK6089269.1"/>
    <property type="molecule type" value="Genomic_DNA"/>
</dbReference>
<feature type="domain" description="Fibronectin type-III" evidence="2">
    <location>
        <begin position="147"/>
        <end position="242"/>
    </location>
</feature>
<dbReference type="SMART" id="SM00060">
    <property type="entry name" value="FN3"/>
    <property type="match status" value="6"/>
</dbReference>
<evidence type="ECO:0000313" key="3">
    <source>
        <dbReference type="EMBL" id="MBK6089269.1"/>
    </source>
</evidence>
<dbReference type="InterPro" id="IPR036116">
    <property type="entry name" value="FN3_sf"/>
</dbReference>
<dbReference type="Gene3D" id="2.60.40.10">
    <property type="entry name" value="Immunoglobulins"/>
    <property type="match status" value="6"/>
</dbReference>
<evidence type="ECO:0000256" key="1">
    <source>
        <dbReference type="SAM" id="SignalP"/>
    </source>
</evidence>
<sequence>MILKKKIVSAILVVIFAFSALPALPTYAEEAPLVDQGAGIDIAPDEADEALSDDDILAVTAAQSAPRITNIQNEHNGAVISWEKPGSYGLYYKDNADDSWKLLAQVSGTSYTDRSVKDAQERFYTLSTASAPSVYNNDGMRNVYYDAPLLKTVKNTESGVLLEWNIPWESRPEWEGERFIVYRKTASTSWTRIKEYITNSTYTDQTAVNGTTYYYTVRMVNEDGKKFISPFKSSAALTCRIGYPVITKITNTGKGVSLSWGKYAGAYAYRVYHKSASGWTRLTQTASLSYTDTSVKNGENRVYTVRAVDKKNAFVSDFKHTGWTNTFFAPPVIDSLAVSKSGITVKWTGTAGVAAYVVYRRTDSSAWTRLTHTSGNTFLDKNVQSGGTYTYTLRAVDAEGRLISDHNGGKSAVFAVPPSIDSIENLVGGVKLGWKKPANVHAYRVYYKSDNSWIRLTETTAQSYVDTSVVNGMKRIYTLRAVDAKGKFVSDFNRDGWSNTFYAAPEIKSLTSGMNGIEITWNRTSGAEDYRLYRKTATSSWTCLIQTTDTSYTDTSAYTGIEYTYTLRMITADGSRFMSDCNSGKSITRLEIPEIASIENTDDGAKISWNTMDGVDCFRVYYKGSNGWVRLDTCYGTGYTDTSVADGETRIYTLRGLNSAGSFVTDFNASGWTHTYFAAPVLTSVNYDGEGGYTTEWQAREGVSAYRLYRRELGGEPIELGDTTATTYFDNAEIDHIYCYTLRYLGVNGEPLSAFRPNTVYYCNGSPYTGTVNVNGVDRTFENGVLLEGFVTVNDQTYYYNENGTLAKGQIVGSASTGWVYADPDGVCCMGEDMREAAEFMMTVCRGDTLEERMKYGYLYIAHNFPYERRYNTPKDSSTMPAIALDMFKNHSGNCYCYATCFAYMAKIAGYRVRVTVGATGAGTPHGWAEVYVDGKWLYCDPESELPRFNVPDYNTYMKEDHYWACRSNWHTELTLDNDNAVWSEAYK</sequence>
<proteinExistence type="predicted"/>
<dbReference type="InterPro" id="IPR013783">
    <property type="entry name" value="Ig-like_fold"/>
</dbReference>
<dbReference type="SUPFAM" id="SSF54001">
    <property type="entry name" value="Cysteine proteinases"/>
    <property type="match status" value="1"/>
</dbReference>
<dbReference type="Gene3D" id="2.10.270.10">
    <property type="entry name" value="Cholin Binding"/>
    <property type="match status" value="1"/>
</dbReference>
<dbReference type="SUPFAM" id="SSF69360">
    <property type="entry name" value="Cell wall binding repeat"/>
    <property type="match status" value="1"/>
</dbReference>
<dbReference type="SMART" id="SM00460">
    <property type="entry name" value="TGc"/>
    <property type="match status" value="1"/>
</dbReference>
<dbReference type="InterPro" id="IPR002931">
    <property type="entry name" value="Transglutaminase-like"/>
</dbReference>
<dbReference type="RefSeq" id="WP_201428024.1">
    <property type="nucleotide sequence ID" value="NZ_JAEQMG010000122.1"/>
</dbReference>
<comment type="caution">
    <text evidence="3">The sequence shown here is derived from an EMBL/GenBank/DDBJ whole genome shotgun (WGS) entry which is preliminary data.</text>
</comment>
<dbReference type="InterPro" id="IPR003961">
    <property type="entry name" value="FN3_dom"/>
</dbReference>
<dbReference type="Proteomes" id="UP000633365">
    <property type="component" value="Unassembled WGS sequence"/>
</dbReference>
<dbReference type="InterPro" id="IPR038765">
    <property type="entry name" value="Papain-like_cys_pep_sf"/>
</dbReference>
<protein>
    <recommendedName>
        <fullName evidence="2">Fibronectin type-III domain-containing protein</fullName>
    </recommendedName>
</protein>
<feature type="domain" description="Fibronectin type-III" evidence="2">
    <location>
        <begin position="329"/>
        <end position="419"/>
    </location>
</feature>
<feature type="signal peptide" evidence="1">
    <location>
        <begin position="1"/>
        <end position="28"/>
    </location>
</feature>
<organism evidence="3 4">
    <name type="scientific">Ruminococcus difficilis</name>
    <dbReference type="NCBI Taxonomy" id="2763069"/>
    <lineage>
        <taxon>Bacteria</taxon>
        <taxon>Bacillati</taxon>
        <taxon>Bacillota</taxon>
        <taxon>Clostridia</taxon>
        <taxon>Eubacteriales</taxon>
        <taxon>Oscillospiraceae</taxon>
        <taxon>Ruminococcus</taxon>
    </lineage>
</organism>
<name>A0A934WST8_9FIRM</name>
<dbReference type="PANTHER" id="PTHR47135:SF1">
    <property type="entry name" value="FIBRONECTIN TYPE III DOMAIN-CONTAINING PROTEIN 7"/>
    <property type="match status" value="1"/>
</dbReference>
<feature type="chain" id="PRO_5038364463" description="Fibronectin type-III domain-containing protein" evidence="1">
    <location>
        <begin position="29"/>
        <end position="988"/>
    </location>
</feature>
<dbReference type="PANTHER" id="PTHR47135">
    <property type="entry name" value="FIBRONECTIN TYPE III DOMAIN-CONTAINING PROTEIN 7"/>
    <property type="match status" value="1"/>
</dbReference>
<reference evidence="3" key="1">
    <citation type="submission" date="2021-01" db="EMBL/GenBank/DDBJ databases">
        <title>Genome public.</title>
        <authorList>
            <person name="Liu C."/>
            <person name="Sun Q."/>
        </authorList>
    </citation>
    <scope>NUCLEOTIDE SEQUENCE</scope>
    <source>
        <strain evidence="3">M6</strain>
    </source>
</reference>
<dbReference type="CDD" id="cd00063">
    <property type="entry name" value="FN3"/>
    <property type="match status" value="2"/>
</dbReference>
<keyword evidence="4" id="KW-1185">Reference proteome</keyword>